<feature type="domain" description="Trimeric autotransporter adhesin YadA-like stalk" evidence="14">
    <location>
        <begin position="693"/>
        <end position="729"/>
    </location>
</feature>
<comment type="similarity">
    <text evidence="3">Belongs to the autotransporter-2 (AT-2) (TC 1.B.40) family.</text>
</comment>
<dbReference type="Pfam" id="PF05662">
    <property type="entry name" value="YadA_stalk"/>
    <property type="match status" value="5"/>
</dbReference>
<dbReference type="eggNOG" id="COG5295">
    <property type="taxonomic scope" value="Bacteria"/>
</dbReference>
<dbReference type="InterPro" id="IPR024973">
    <property type="entry name" value="ESPR"/>
</dbReference>
<dbReference type="EMBL" id="CP002745">
    <property type="protein sequence ID" value="AEK63402.1"/>
    <property type="molecule type" value="Genomic_DNA"/>
</dbReference>
<evidence type="ECO:0000256" key="4">
    <source>
        <dbReference type="ARBA" id="ARBA00022448"/>
    </source>
</evidence>
<feature type="domain" description="ESPR" evidence="15">
    <location>
        <begin position="23"/>
        <end position="70"/>
    </location>
</feature>
<dbReference type="GO" id="GO:0009279">
    <property type="term" value="C:cell outer membrane"/>
    <property type="evidence" value="ECO:0007669"/>
    <property type="project" value="UniProtKB-SubCell"/>
</dbReference>
<feature type="domain" description="Trimeric autotransporter adhesin YadA-like head" evidence="13">
    <location>
        <begin position="205"/>
        <end position="229"/>
    </location>
</feature>
<feature type="domain" description="Trimeric autotransporter adhesin YadA-like head" evidence="13">
    <location>
        <begin position="180"/>
        <end position="203"/>
    </location>
</feature>
<feature type="domain" description="Trimeric autotransporter adhesin YadA-like stalk" evidence="14">
    <location>
        <begin position="235"/>
        <end position="276"/>
    </location>
</feature>
<keyword evidence="16" id="KW-0436">Ligase</keyword>
<evidence type="ECO:0000256" key="5">
    <source>
        <dbReference type="ARBA" id="ARBA00022452"/>
    </source>
</evidence>
<dbReference type="Pfam" id="PF05658">
    <property type="entry name" value="YadA_head"/>
    <property type="match status" value="6"/>
</dbReference>
<dbReference type="Pfam" id="PF03895">
    <property type="entry name" value="YadA_anchor"/>
    <property type="match status" value="1"/>
</dbReference>
<evidence type="ECO:0000259" key="12">
    <source>
        <dbReference type="Pfam" id="PF03895"/>
    </source>
</evidence>
<evidence type="ECO:0000256" key="3">
    <source>
        <dbReference type="ARBA" id="ARBA00005848"/>
    </source>
</evidence>
<evidence type="ECO:0000256" key="2">
    <source>
        <dbReference type="ARBA" id="ARBA00004442"/>
    </source>
</evidence>
<evidence type="ECO:0000256" key="1">
    <source>
        <dbReference type="ARBA" id="ARBA00004241"/>
    </source>
</evidence>
<proteinExistence type="inferred from homology"/>
<keyword evidence="7" id="KW-0732">Signal</keyword>
<accession>G0ADE0</accession>
<dbReference type="SUPFAM" id="SSF54523">
    <property type="entry name" value="Pili subunits"/>
    <property type="match status" value="1"/>
</dbReference>
<reference evidence="16 17" key="1">
    <citation type="journal article" date="2004" name="Environ. Microbiol.">
        <title>Phylogeny-function analysis of (meta)genomic libraries: screening for expression of ribosomal RNA genes by large-insert library fluorescent in situ hybridization (LIL-FISH).</title>
        <authorList>
            <person name="Leveau J.H."/>
            <person name="Gerards S."/>
            <person name="de Boer W."/>
            <person name="van Veen J.A."/>
        </authorList>
    </citation>
    <scope>NUCLEOTIDE SEQUENCE [LARGE SCALE GENOMIC DNA]</scope>
    <source>
        <strain evidence="16 17">Ter331</strain>
    </source>
</reference>
<evidence type="ECO:0000256" key="10">
    <source>
        <dbReference type="ARBA" id="ARBA00023237"/>
    </source>
</evidence>
<dbReference type="CDD" id="cd12820">
    <property type="entry name" value="LbR_YadA-like"/>
    <property type="match status" value="1"/>
</dbReference>
<dbReference type="EC" id="6.1.1.7" evidence="16"/>
<evidence type="ECO:0000259" key="14">
    <source>
        <dbReference type="Pfam" id="PF05662"/>
    </source>
</evidence>
<dbReference type="GO" id="GO:0009986">
    <property type="term" value="C:cell surface"/>
    <property type="evidence" value="ECO:0007669"/>
    <property type="project" value="UniProtKB-SubCell"/>
</dbReference>
<dbReference type="AlphaFoldDB" id="G0ADE0"/>
<dbReference type="HOGENOM" id="CLU_024436_0_0_4"/>
<gene>
    <name evidence="16" type="ordered locus">CFU_3578</name>
</gene>
<evidence type="ECO:0000256" key="8">
    <source>
        <dbReference type="ARBA" id="ARBA00022927"/>
    </source>
</evidence>
<keyword evidence="5" id="KW-1134">Transmembrane beta strand</keyword>
<dbReference type="SUPFAM" id="SSF101967">
    <property type="entry name" value="Adhesin YadA, collagen-binding domain"/>
    <property type="match status" value="2"/>
</dbReference>
<dbReference type="Gene3D" id="2.150.10.10">
    <property type="entry name" value="Serralysin-like metalloprotease, C-terminal"/>
    <property type="match status" value="2"/>
</dbReference>
<dbReference type="Pfam" id="PF13018">
    <property type="entry name" value="ESPR"/>
    <property type="match status" value="1"/>
</dbReference>
<dbReference type="InterPro" id="IPR005594">
    <property type="entry name" value="YadA_C"/>
</dbReference>
<feature type="compositionally biased region" description="Low complexity" evidence="11">
    <location>
        <begin position="627"/>
        <end position="637"/>
    </location>
</feature>
<evidence type="ECO:0000256" key="6">
    <source>
        <dbReference type="ARBA" id="ARBA00022692"/>
    </source>
</evidence>
<keyword evidence="17" id="KW-1185">Reference proteome</keyword>
<feature type="domain" description="Trimeric autotransporter adhesin YadA-like head" evidence="13">
    <location>
        <begin position="117"/>
        <end position="130"/>
    </location>
</feature>
<name>G0ADE0_COLFT</name>
<dbReference type="KEGG" id="cfu:CFU_3578"/>
<comment type="subcellular location">
    <subcellularLocation>
        <location evidence="2">Cell outer membrane</location>
    </subcellularLocation>
    <subcellularLocation>
        <location evidence="1">Cell surface</location>
    </subcellularLocation>
</comment>
<evidence type="ECO:0000313" key="16">
    <source>
        <dbReference type="EMBL" id="AEK63402.1"/>
    </source>
</evidence>
<dbReference type="InterPro" id="IPR008640">
    <property type="entry name" value="Adhesin_Head_dom"/>
</dbReference>
<evidence type="ECO:0000259" key="13">
    <source>
        <dbReference type="Pfam" id="PF05658"/>
    </source>
</evidence>
<keyword evidence="10" id="KW-0998">Cell outer membrane</keyword>
<feature type="domain" description="Trimeric autotransporter adhesin YadA-like head" evidence="13">
    <location>
        <begin position="621"/>
        <end position="647"/>
    </location>
</feature>
<dbReference type="GO" id="GO:0004813">
    <property type="term" value="F:alanine-tRNA ligase activity"/>
    <property type="evidence" value="ECO:0007669"/>
    <property type="project" value="UniProtKB-EC"/>
</dbReference>
<keyword evidence="4" id="KW-0813">Transport</keyword>
<dbReference type="InterPro" id="IPR008635">
    <property type="entry name" value="Coiled_stalk_dom"/>
</dbReference>
<dbReference type="InterPro" id="IPR011049">
    <property type="entry name" value="Serralysin-like_metalloprot_C"/>
</dbReference>
<evidence type="ECO:0000313" key="17">
    <source>
        <dbReference type="Proteomes" id="UP000008392"/>
    </source>
</evidence>
<dbReference type="STRING" id="1005048.CFU_3578"/>
<feature type="domain" description="Trimeric autotransporter adhesin YadA-like head" evidence="13">
    <location>
        <begin position="166"/>
        <end position="179"/>
    </location>
</feature>
<dbReference type="Gene3D" id="3.30.1300.30">
    <property type="entry name" value="GSPII I/J protein-like"/>
    <property type="match status" value="1"/>
</dbReference>
<protein>
    <submittedName>
        <fullName evidence="16">YadA-like protein</fullName>
        <ecNumber evidence="16">6.1.1.7</ecNumber>
    </submittedName>
</protein>
<keyword evidence="9" id="KW-0472">Membrane</keyword>
<reference evidence="17" key="6">
    <citation type="submission" date="2011-05" db="EMBL/GenBank/DDBJ databases">
        <title>Complete sequence of Collimonas fungivorans Ter331.</title>
        <authorList>
            <person name="Leveau J.H."/>
        </authorList>
    </citation>
    <scope>NUCLEOTIDE SEQUENCE [LARGE SCALE GENOMIC DNA]</scope>
    <source>
        <strain evidence="17">Ter331</strain>
    </source>
</reference>
<organism evidence="16 17">
    <name type="scientific">Collimonas fungivorans (strain Ter331)</name>
    <dbReference type="NCBI Taxonomy" id="1005048"/>
    <lineage>
        <taxon>Bacteria</taxon>
        <taxon>Pseudomonadati</taxon>
        <taxon>Pseudomonadota</taxon>
        <taxon>Betaproteobacteria</taxon>
        <taxon>Burkholderiales</taxon>
        <taxon>Oxalobacteraceae</taxon>
        <taxon>Collimonas</taxon>
    </lineage>
</organism>
<evidence type="ECO:0000256" key="9">
    <source>
        <dbReference type="ARBA" id="ARBA00023136"/>
    </source>
</evidence>
<evidence type="ECO:0000256" key="7">
    <source>
        <dbReference type="ARBA" id="ARBA00022729"/>
    </source>
</evidence>
<dbReference type="Gene3D" id="1.20.5.170">
    <property type="match status" value="2"/>
</dbReference>
<feature type="domain" description="Trimeric autotransporter adhesin YadA-like stalk" evidence="14">
    <location>
        <begin position="517"/>
        <end position="559"/>
    </location>
</feature>
<keyword evidence="8" id="KW-0653">Protein transport</keyword>
<reference evidence="16 17" key="4">
    <citation type="journal article" date="2010" name="Environ. Microbiol.">
        <title>The bacterial genus Collimonas: mycophagy, weathering and other adaptive solutions to life in oligotrophic soil environments.</title>
        <authorList>
            <person name="Leveau J.H."/>
            <person name="Uroz S."/>
            <person name="de Boer W."/>
        </authorList>
    </citation>
    <scope>NUCLEOTIDE SEQUENCE [LARGE SCALE GENOMIC DNA]</scope>
    <source>
        <strain evidence="16 17">Ter331</strain>
    </source>
</reference>
<feature type="domain" description="Trimeric autotransporter adhesin YadA-like stalk" evidence="14">
    <location>
        <begin position="344"/>
        <end position="383"/>
    </location>
</feature>
<feature type="region of interest" description="Disordered" evidence="11">
    <location>
        <begin position="627"/>
        <end position="665"/>
    </location>
</feature>
<feature type="domain" description="Trimeric autotransporter adhesin YadA-like C-terminal membrane anchor" evidence="12">
    <location>
        <begin position="752"/>
        <end position="806"/>
    </location>
</feature>
<evidence type="ECO:0000256" key="11">
    <source>
        <dbReference type="SAM" id="MobiDB-lite"/>
    </source>
</evidence>
<dbReference type="InterPro" id="IPR045584">
    <property type="entry name" value="Pilin-like"/>
</dbReference>
<dbReference type="Proteomes" id="UP000008392">
    <property type="component" value="Chromosome"/>
</dbReference>
<reference evidence="16 17" key="3">
    <citation type="journal article" date="2008" name="FEMS Microbiol. Ecol.">
        <title>Identification and characterization of genes underlying chitinolysis in Collimonas fungivorans Ter331.</title>
        <authorList>
            <person name="Fritsche K."/>
            <person name="de Boer W."/>
            <person name="Gerards S."/>
            <person name="van den Berg M."/>
            <person name="van Veen J.A."/>
            <person name="Leveau J.H."/>
        </authorList>
    </citation>
    <scope>NUCLEOTIDE SEQUENCE [LARGE SCALE GENOMIC DNA]</scope>
    <source>
        <strain evidence="16 17">Ter331</strain>
    </source>
</reference>
<reference evidence="16 17" key="2">
    <citation type="journal article" date="2006" name="J. Microbiol. Methods">
        <title>Genomic flank-sequencing of plasposon insertion sites for rapid identification of functional genes.</title>
        <authorList>
            <person name="Leveau J.H."/>
            <person name="Gerards S."/>
            <person name="Fritsche K."/>
            <person name="Zondag G."/>
            <person name="van Veen J.A."/>
        </authorList>
    </citation>
    <scope>NUCLEOTIDE SEQUENCE [LARGE SCALE GENOMIC DNA]</scope>
    <source>
        <strain evidence="16 17">Ter331</strain>
    </source>
</reference>
<dbReference type="GO" id="GO:0015031">
    <property type="term" value="P:protein transport"/>
    <property type="evidence" value="ECO:0007669"/>
    <property type="project" value="UniProtKB-KW"/>
</dbReference>
<evidence type="ECO:0000259" key="15">
    <source>
        <dbReference type="Pfam" id="PF13018"/>
    </source>
</evidence>
<sequence length="806" mass="77998">MKPKIRPSKVFSFHSLLSIGGFMNQSFRVIFQAASGTYVAVSELTKSKGKTKSSRTVRHAVVAAVLALGSVSAMASESCDLSDGTSGIKNSDGICVIDVSQSPLPGIGARYAAGGGTASDANSVAIGTGARTTLGASGTTGTGVAVGLNSLASQASVAIGPVAIAGVNSVALGNSANAEDSSVAVGTLSIASGATSAAFGRGSHATGDSSVALGFGSVADRDNSVSVGTATAQRQITNLAAGTAATDAVNFGQLTSLSTTTATGLSTAQSNIVNNTNSIANLSTGLATTNNNVTINTTSLSTLSSQINSGGVGLVQVAGAGLTVGALAGGTSVDFTGTAGLRTLTGVQAGSLAAGSTEAVNGAQLSTSNSNITTNTTNISALTTRMGTAESNINDLADQIGSGTVGLVQQAAAGANVALTVGANTDGTEVNFAGTRGARTLSGVADGVAASDAATFGQLTTTNNNVAALDGRVGIAETNITAINTTLADLGAGLNGAVVYNADKSAVALGGVNGTLINNLAAGLVGAGSMQAVNGGQLFSMKADLDAQLQNIIDNADAAIGIIGDRLDGLTGVVGEQGDKLNDLDDRVGTIETGIADGTIGGGGGGVNPAGNAQVGVGADASGKNSSAIGSGAVASGENSTAVGANSSATAKDSTALGADSKATGSNSVAIGAGSVADRDNSVSFGSAGNERQLTNIADGTAPTDAVNKRQLDGAIAGVNDRIDRLDTRVDEMGAMSSAQAQMAMSTAGLLGNNRLGVGIGAQNGQSALALGYQRVYGQGTRTLSFGGAASTRGTVSFGAGAGFAW</sequence>
<keyword evidence="6" id="KW-0812">Transmembrane</keyword>
<feature type="compositionally biased region" description="Polar residues" evidence="11">
    <location>
        <begin position="638"/>
        <end position="653"/>
    </location>
</feature>
<feature type="domain" description="Trimeric autotransporter adhesin YadA-like stalk" evidence="14">
    <location>
        <begin position="442"/>
        <end position="471"/>
    </location>
</feature>
<reference evidence="16 17" key="5">
    <citation type="journal article" date="2011" name="ISME J.">
        <title>Dual transcriptional profiling of a bacterial/fungal confrontation: Collimonas fungivorans versus Aspergillus niger.</title>
        <authorList>
            <person name="Mela F."/>
            <person name="Fritsche K."/>
            <person name="de Boer W."/>
            <person name="van Veen J.A."/>
            <person name="de Graaff L.H."/>
            <person name="van den Berg M."/>
            <person name="Leveau J.H."/>
        </authorList>
    </citation>
    <scope>NUCLEOTIDE SEQUENCE [LARGE SCALE GENOMIC DNA]</scope>
    <source>
        <strain evidence="16 17">Ter331</strain>
    </source>
</reference>
<feature type="domain" description="Trimeric autotransporter adhesin YadA-like head" evidence="13">
    <location>
        <begin position="649"/>
        <end position="675"/>
    </location>
</feature>